<dbReference type="EMBL" id="APWK03000094">
    <property type="protein sequence ID" value="PHH51385.1"/>
    <property type="molecule type" value="Genomic_DNA"/>
</dbReference>
<gene>
    <name evidence="2" type="ORF">CFIMG_003124RA3</name>
</gene>
<keyword evidence="3" id="KW-1185">Reference proteome</keyword>
<reference evidence="2 3" key="1">
    <citation type="journal article" date="2013" name="Fungal Biol.">
        <title>Analysis of microsatellite markers in the genome of the plant pathogen Ceratocystis fimbriata.</title>
        <authorList>
            <person name="Simpson M.C."/>
            <person name="Wilken P.M."/>
            <person name="Coetzee M.P."/>
            <person name="Wingfield M.J."/>
            <person name="Wingfield B.D."/>
        </authorList>
    </citation>
    <scope>NUCLEOTIDE SEQUENCE [LARGE SCALE GENOMIC DNA]</scope>
    <source>
        <strain evidence="2 3">CBS 114723</strain>
    </source>
</reference>
<dbReference type="InterPro" id="IPR024372">
    <property type="entry name" value="Ecm29_N"/>
</dbReference>
<evidence type="ECO:0000313" key="2">
    <source>
        <dbReference type="EMBL" id="PHH51385.1"/>
    </source>
</evidence>
<dbReference type="AlphaFoldDB" id="A0A2C5WYW1"/>
<comment type="caution">
    <text evidence="2">The sequence shown here is derived from an EMBL/GenBank/DDBJ whole genome shotgun (WGS) entry which is preliminary data.</text>
</comment>
<reference evidence="2 3" key="2">
    <citation type="journal article" date="2013" name="IMA Fungus">
        <title>IMA Genome-F 1: Ceratocystis fimbriata: Draft nuclear genome sequence for the plant pathogen, Ceratocystis fimbriata.</title>
        <authorList>
            <person name="Wilken P.M."/>
            <person name="Steenkamp E.T."/>
            <person name="Wingfield M.J."/>
            <person name="de Beer Z.W."/>
            <person name="Wingfield B.D."/>
        </authorList>
    </citation>
    <scope>NUCLEOTIDE SEQUENCE [LARGE SCALE GENOMIC DNA]</scope>
    <source>
        <strain evidence="2 3">CBS 114723</strain>
    </source>
</reference>
<dbReference type="GO" id="GO:0060090">
    <property type="term" value="F:molecular adaptor activity"/>
    <property type="evidence" value="ECO:0007669"/>
    <property type="project" value="InterPro"/>
</dbReference>
<accession>A0A2C5WYW1</accession>
<proteinExistence type="predicted"/>
<evidence type="ECO:0000259" key="1">
    <source>
        <dbReference type="Pfam" id="PF13001"/>
    </source>
</evidence>
<dbReference type="GO" id="GO:0043248">
    <property type="term" value="P:proteasome assembly"/>
    <property type="evidence" value="ECO:0007669"/>
    <property type="project" value="InterPro"/>
</dbReference>
<protein>
    <recommendedName>
        <fullName evidence="1">Proteasome component Ecm29 N-terminal domain-containing protein</fullName>
    </recommendedName>
</protein>
<dbReference type="Pfam" id="PF13001">
    <property type="entry name" value="ECM29_N"/>
    <property type="match status" value="1"/>
</dbReference>
<dbReference type="STRING" id="1035309.A0A2C5WYW1"/>
<name>A0A2C5WYW1_9PEZI</name>
<dbReference type="Proteomes" id="UP000222788">
    <property type="component" value="Unassembled WGS sequence"/>
</dbReference>
<sequence>MTEASSTSTEARELELVSKVEFAILNIATDEEKLQPLFTKYLMAFILKVTSENASVRVRATQFTYKLQTFIKPPIFPLGSARES</sequence>
<evidence type="ECO:0000313" key="3">
    <source>
        <dbReference type="Proteomes" id="UP000222788"/>
    </source>
</evidence>
<feature type="domain" description="Proteasome component Ecm29 N-terminal" evidence="1">
    <location>
        <begin position="17"/>
        <end position="73"/>
    </location>
</feature>
<dbReference type="OrthoDB" id="16066at2759"/>
<organism evidence="2 3">
    <name type="scientific">Ceratocystis fimbriata CBS 114723</name>
    <dbReference type="NCBI Taxonomy" id="1035309"/>
    <lineage>
        <taxon>Eukaryota</taxon>
        <taxon>Fungi</taxon>
        <taxon>Dikarya</taxon>
        <taxon>Ascomycota</taxon>
        <taxon>Pezizomycotina</taxon>
        <taxon>Sordariomycetes</taxon>
        <taxon>Hypocreomycetidae</taxon>
        <taxon>Microascales</taxon>
        <taxon>Ceratocystidaceae</taxon>
        <taxon>Ceratocystis</taxon>
    </lineage>
</organism>